<dbReference type="AlphaFoldDB" id="A0A6C0LH39"/>
<protein>
    <submittedName>
        <fullName evidence="2">Uncharacterized protein</fullName>
    </submittedName>
</protein>
<evidence type="ECO:0000256" key="1">
    <source>
        <dbReference type="SAM" id="MobiDB-lite"/>
    </source>
</evidence>
<accession>A0A6C0LH39</accession>
<reference evidence="2" key="1">
    <citation type="journal article" date="2020" name="Nature">
        <title>Giant virus diversity and host interactions through global metagenomics.</title>
        <authorList>
            <person name="Schulz F."/>
            <person name="Roux S."/>
            <person name="Paez-Espino D."/>
            <person name="Jungbluth S."/>
            <person name="Walsh D.A."/>
            <person name="Denef V.J."/>
            <person name="McMahon K.D."/>
            <person name="Konstantinidis K.T."/>
            <person name="Eloe-Fadrosh E.A."/>
            <person name="Kyrpides N.C."/>
            <person name="Woyke T."/>
        </authorList>
    </citation>
    <scope>NUCLEOTIDE SEQUENCE</scope>
    <source>
        <strain evidence="2">GVMAG-M-3300027810-10</strain>
    </source>
</reference>
<feature type="region of interest" description="Disordered" evidence="1">
    <location>
        <begin position="16"/>
        <end position="38"/>
    </location>
</feature>
<evidence type="ECO:0000313" key="2">
    <source>
        <dbReference type="EMBL" id="QHU29863.1"/>
    </source>
</evidence>
<name>A0A6C0LH39_9ZZZZ</name>
<organism evidence="2">
    <name type="scientific">viral metagenome</name>
    <dbReference type="NCBI Taxonomy" id="1070528"/>
    <lineage>
        <taxon>unclassified sequences</taxon>
        <taxon>metagenomes</taxon>
        <taxon>organismal metagenomes</taxon>
    </lineage>
</organism>
<dbReference type="EMBL" id="MN740497">
    <property type="protein sequence ID" value="QHU29863.1"/>
    <property type="molecule type" value="Genomic_DNA"/>
</dbReference>
<sequence>MIMTMGSNNARRANKILEKNKHISHESTTTTRTTTTTTTKNIVQKRNACTTSNIPSMSRSFMLSKSGN</sequence>
<feature type="compositionally biased region" description="Basic and acidic residues" evidence="1">
    <location>
        <begin position="16"/>
        <end position="25"/>
    </location>
</feature>
<feature type="compositionally biased region" description="Low complexity" evidence="1">
    <location>
        <begin position="28"/>
        <end position="38"/>
    </location>
</feature>
<proteinExistence type="predicted"/>